<name>A0ABU7C6K2_9TELE</name>
<accession>A0ABU7C6K2</accession>
<proteinExistence type="predicted"/>
<sequence length="69" mass="8038">MKLEGIKACQENGALNKEWKRNGEERVNLSAPPSAQTGQQVEKRHDVFVIQWRAVFNKVCQRKQRLNMD</sequence>
<evidence type="ECO:0000313" key="1">
    <source>
        <dbReference type="EMBL" id="MED6258498.1"/>
    </source>
</evidence>
<comment type="caution">
    <text evidence="1">The sequence shown here is derived from an EMBL/GenBank/DDBJ whole genome shotgun (WGS) entry which is preliminary data.</text>
</comment>
<gene>
    <name evidence="1" type="ORF">ATANTOWER_008205</name>
</gene>
<reference evidence="1 2" key="1">
    <citation type="submission" date="2021-07" db="EMBL/GenBank/DDBJ databases">
        <authorList>
            <person name="Palmer J.M."/>
        </authorList>
    </citation>
    <scope>NUCLEOTIDE SEQUENCE [LARGE SCALE GENOMIC DNA]</scope>
    <source>
        <strain evidence="1 2">AT_MEX2019</strain>
        <tissue evidence="1">Muscle</tissue>
    </source>
</reference>
<protein>
    <submittedName>
        <fullName evidence="1">Uncharacterized protein</fullName>
    </submittedName>
</protein>
<dbReference type="EMBL" id="JAHUTI010080651">
    <property type="protein sequence ID" value="MED6258498.1"/>
    <property type="molecule type" value="Genomic_DNA"/>
</dbReference>
<dbReference type="Proteomes" id="UP001345963">
    <property type="component" value="Unassembled WGS sequence"/>
</dbReference>
<keyword evidence="2" id="KW-1185">Reference proteome</keyword>
<organism evidence="1 2">
    <name type="scientific">Ataeniobius toweri</name>
    <dbReference type="NCBI Taxonomy" id="208326"/>
    <lineage>
        <taxon>Eukaryota</taxon>
        <taxon>Metazoa</taxon>
        <taxon>Chordata</taxon>
        <taxon>Craniata</taxon>
        <taxon>Vertebrata</taxon>
        <taxon>Euteleostomi</taxon>
        <taxon>Actinopterygii</taxon>
        <taxon>Neopterygii</taxon>
        <taxon>Teleostei</taxon>
        <taxon>Neoteleostei</taxon>
        <taxon>Acanthomorphata</taxon>
        <taxon>Ovalentaria</taxon>
        <taxon>Atherinomorphae</taxon>
        <taxon>Cyprinodontiformes</taxon>
        <taxon>Goodeidae</taxon>
        <taxon>Ataeniobius</taxon>
    </lineage>
</organism>
<evidence type="ECO:0000313" key="2">
    <source>
        <dbReference type="Proteomes" id="UP001345963"/>
    </source>
</evidence>